<dbReference type="EMBL" id="CM037160">
    <property type="protein sequence ID" value="KAH7840007.1"/>
    <property type="molecule type" value="Genomic_DNA"/>
</dbReference>
<evidence type="ECO:0000313" key="1">
    <source>
        <dbReference type="EMBL" id="KAH7840007.1"/>
    </source>
</evidence>
<proteinExistence type="predicted"/>
<reference evidence="1 2" key="1">
    <citation type="journal article" date="2021" name="Hortic Res">
        <title>High-quality reference genome and annotation aids understanding of berry development for evergreen blueberry (Vaccinium darrowii).</title>
        <authorList>
            <person name="Yu J."/>
            <person name="Hulse-Kemp A.M."/>
            <person name="Babiker E."/>
            <person name="Staton M."/>
        </authorList>
    </citation>
    <scope>NUCLEOTIDE SEQUENCE [LARGE SCALE GENOMIC DNA]</scope>
    <source>
        <strain evidence="2">cv. NJ 8807/NJ 8810</strain>
        <tissue evidence="1">Young leaf</tissue>
    </source>
</reference>
<accession>A0ACB7XH74</accession>
<protein>
    <submittedName>
        <fullName evidence="1">Uncharacterized protein</fullName>
    </submittedName>
</protein>
<comment type="caution">
    <text evidence="1">The sequence shown here is derived from an EMBL/GenBank/DDBJ whole genome shotgun (WGS) entry which is preliminary data.</text>
</comment>
<gene>
    <name evidence="1" type="ORF">Vadar_011286</name>
</gene>
<name>A0ACB7XH74_9ERIC</name>
<evidence type="ECO:0000313" key="2">
    <source>
        <dbReference type="Proteomes" id="UP000828048"/>
    </source>
</evidence>
<organism evidence="1 2">
    <name type="scientific">Vaccinium darrowii</name>
    <dbReference type="NCBI Taxonomy" id="229202"/>
    <lineage>
        <taxon>Eukaryota</taxon>
        <taxon>Viridiplantae</taxon>
        <taxon>Streptophyta</taxon>
        <taxon>Embryophyta</taxon>
        <taxon>Tracheophyta</taxon>
        <taxon>Spermatophyta</taxon>
        <taxon>Magnoliopsida</taxon>
        <taxon>eudicotyledons</taxon>
        <taxon>Gunneridae</taxon>
        <taxon>Pentapetalae</taxon>
        <taxon>asterids</taxon>
        <taxon>Ericales</taxon>
        <taxon>Ericaceae</taxon>
        <taxon>Vaccinioideae</taxon>
        <taxon>Vaccinieae</taxon>
        <taxon>Vaccinium</taxon>
    </lineage>
</organism>
<dbReference type="Proteomes" id="UP000828048">
    <property type="component" value="Chromosome 10"/>
</dbReference>
<sequence length="335" mass="37530">MKHKGKAVETRIDLFQEYDYSSPDQIPCKRHPSSSVGICAYCLKERLIELVCSDCGEQRLSSCSCSDFSSNRNSSATDIGSVGRVSFLIENERKDSHSKPTKSEEGFVLKRSSSTCVGVKRKGGIWRIARLFRKKREKDCSERRSVGDGNEMWVFDYVGVSRSRSLCSFRGGSFHEESSTDFGFSSAKVSDFTGNSGVDSQRPSGFSETEPRKSGLKESDFALNGTAKRSVFPVKESDFGELDESGFIDLKLDLATESRKAAEFSVLKGRDLPDFGGDFLGKYGKNEMLRKGGSCRITMSETGMKKDKRGYKGWRWIFKHNSYWRSGSKKEVDEV</sequence>
<keyword evidence="2" id="KW-1185">Reference proteome</keyword>